<dbReference type="InterPro" id="IPR011006">
    <property type="entry name" value="CheY-like_superfamily"/>
</dbReference>
<evidence type="ECO:0000313" key="4">
    <source>
        <dbReference type="Proteomes" id="UP001354989"/>
    </source>
</evidence>
<dbReference type="PANTHER" id="PTHR44520:SF2">
    <property type="entry name" value="RESPONSE REGULATOR RCP1"/>
    <property type="match status" value="1"/>
</dbReference>
<dbReference type="Gene3D" id="3.40.50.2300">
    <property type="match status" value="1"/>
</dbReference>
<name>A0ABM7VE66_9BACT</name>
<feature type="modified residue" description="4-aspartylphosphate" evidence="1">
    <location>
        <position position="65"/>
    </location>
</feature>
<protein>
    <recommendedName>
        <fullName evidence="2">Response regulatory domain-containing protein</fullName>
    </recommendedName>
</protein>
<dbReference type="RefSeq" id="WP_332919221.1">
    <property type="nucleotide sequence ID" value="NZ_AP025292.1"/>
</dbReference>
<feature type="domain" description="Response regulatory" evidence="2">
    <location>
        <begin position="6"/>
        <end position="135"/>
    </location>
</feature>
<dbReference type="PROSITE" id="PS50110">
    <property type="entry name" value="RESPONSE_REGULATORY"/>
    <property type="match status" value="1"/>
</dbReference>
<dbReference type="Proteomes" id="UP001354989">
    <property type="component" value="Chromosome"/>
</dbReference>
<proteinExistence type="predicted"/>
<dbReference type="SUPFAM" id="SSF52172">
    <property type="entry name" value="CheY-like"/>
    <property type="match status" value="1"/>
</dbReference>
<evidence type="ECO:0000256" key="1">
    <source>
        <dbReference type="PROSITE-ProRule" id="PRU00169"/>
    </source>
</evidence>
<reference evidence="3 4" key="1">
    <citation type="submission" date="2021-12" db="EMBL/GenBank/DDBJ databases">
        <title>Genome sequencing of bacteria with rrn-lacking chromosome and rrn-plasmid.</title>
        <authorList>
            <person name="Anda M."/>
            <person name="Iwasaki W."/>
        </authorList>
    </citation>
    <scope>NUCLEOTIDE SEQUENCE [LARGE SCALE GENOMIC DNA]</scope>
    <source>
        <strain evidence="3 4">NBRC 101262</strain>
    </source>
</reference>
<dbReference type="PANTHER" id="PTHR44520">
    <property type="entry name" value="RESPONSE REGULATOR RCP1-RELATED"/>
    <property type="match status" value="1"/>
</dbReference>
<organism evidence="3 4">
    <name type="scientific">Persicobacter psychrovividus</name>
    <dbReference type="NCBI Taxonomy" id="387638"/>
    <lineage>
        <taxon>Bacteria</taxon>
        <taxon>Pseudomonadati</taxon>
        <taxon>Bacteroidota</taxon>
        <taxon>Cytophagia</taxon>
        <taxon>Cytophagales</taxon>
        <taxon>Persicobacteraceae</taxon>
        <taxon>Persicobacter</taxon>
    </lineage>
</organism>
<dbReference type="SMART" id="SM00448">
    <property type="entry name" value="REC"/>
    <property type="match status" value="1"/>
</dbReference>
<gene>
    <name evidence="3" type="ORF">PEPS_15300</name>
</gene>
<dbReference type="InterPro" id="IPR001789">
    <property type="entry name" value="Sig_transdc_resp-reg_receiver"/>
</dbReference>
<keyword evidence="1" id="KW-0597">Phosphoprotein</keyword>
<dbReference type="Pfam" id="PF00072">
    <property type="entry name" value="Response_reg"/>
    <property type="match status" value="1"/>
</dbReference>
<accession>A0ABM7VE66</accession>
<keyword evidence="4" id="KW-1185">Reference proteome</keyword>
<evidence type="ECO:0000313" key="3">
    <source>
        <dbReference type="EMBL" id="BDC99249.1"/>
    </source>
</evidence>
<sequence>MATFNNIILVDDDVVSNYICDRIMSRNNYVATLNAFSNPVEALGFLKEIVDKRLWNLLPQVLMLDLQMPQMDGWAFLDKLSALDPLMHEKMYIVILSSSIFSEDMDRANEHPMVRQYFSKPIRPDILESIHLNLENTRMV</sequence>
<dbReference type="EMBL" id="AP025292">
    <property type="protein sequence ID" value="BDC99249.1"/>
    <property type="molecule type" value="Genomic_DNA"/>
</dbReference>
<evidence type="ECO:0000259" key="2">
    <source>
        <dbReference type="PROSITE" id="PS50110"/>
    </source>
</evidence>
<dbReference type="InterPro" id="IPR052893">
    <property type="entry name" value="TCS_response_regulator"/>
</dbReference>